<dbReference type="InterPro" id="IPR027417">
    <property type="entry name" value="P-loop_NTPase"/>
</dbReference>
<dbReference type="Gene3D" id="3.40.50.300">
    <property type="entry name" value="P-loop containing nucleotide triphosphate hydrolases"/>
    <property type="match status" value="1"/>
</dbReference>
<name>A0A923S3K0_9BURK</name>
<evidence type="ECO:0000256" key="3">
    <source>
        <dbReference type="ARBA" id="ARBA00022777"/>
    </source>
</evidence>
<reference evidence="5" key="1">
    <citation type="submission" date="2020-08" db="EMBL/GenBank/DDBJ databases">
        <title>Ramlibacter sp. GTP1 16S ribosomal RNA gene genome sequencing and assembly.</title>
        <authorList>
            <person name="Kang M."/>
        </authorList>
    </citation>
    <scope>NUCLEOTIDE SEQUENCE</scope>
    <source>
        <strain evidence="5">GTP1</strain>
    </source>
</reference>
<evidence type="ECO:0000256" key="1">
    <source>
        <dbReference type="ARBA" id="ARBA00009924"/>
    </source>
</evidence>
<dbReference type="Pfam" id="PF03976">
    <property type="entry name" value="PPK2"/>
    <property type="match status" value="1"/>
</dbReference>
<gene>
    <name evidence="5" type="ORF">H8R02_19375</name>
</gene>
<dbReference type="InterPro" id="IPR022300">
    <property type="entry name" value="PPK2-rel_1"/>
</dbReference>
<keyword evidence="3" id="KW-0418">Kinase</keyword>
<dbReference type="Proteomes" id="UP000596827">
    <property type="component" value="Unassembled WGS sequence"/>
</dbReference>
<comment type="caution">
    <text evidence="5">The sequence shown here is derived from an EMBL/GenBank/DDBJ whole genome shotgun (WGS) entry which is preliminary data.</text>
</comment>
<dbReference type="RefSeq" id="WP_187083124.1">
    <property type="nucleotide sequence ID" value="NZ_JACORU010000007.1"/>
</dbReference>
<dbReference type="PANTHER" id="PTHR34383">
    <property type="entry name" value="POLYPHOSPHATE:AMP PHOSPHOTRANSFERASE-RELATED"/>
    <property type="match status" value="1"/>
</dbReference>
<proteinExistence type="inferred from homology"/>
<dbReference type="GO" id="GO:0006797">
    <property type="term" value="P:polyphosphate metabolic process"/>
    <property type="evidence" value="ECO:0007669"/>
    <property type="project" value="InterPro"/>
</dbReference>
<organism evidence="5 6">
    <name type="scientific">Ramlibacter albus</name>
    <dbReference type="NCBI Taxonomy" id="2079448"/>
    <lineage>
        <taxon>Bacteria</taxon>
        <taxon>Pseudomonadati</taxon>
        <taxon>Pseudomonadota</taxon>
        <taxon>Betaproteobacteria</taxon>
        <taxon>Burkholderiales</taxon>
        <taxon>Comamonadaceae</taxon>
        <taxon>Ramlibacter</taxon>
    </lineage>
</organism>
<evidence type="ECO:0000313" key="6">
    <source>
        <dbReference type="Proteomes" id="UP000596827"/>
    </source>
</evidence>
<dbReference type="NCBIfam" id="TIGR03709">
    <property type="entry name" value="PPK2_rel_1"/>
    <property type="match status" value="1"/>
</dbReference>
<accession>A0A923S3K0</accession>
<dbReference type="PIRSF" id="PIRSF028756">
    <property type="entry name" value="PPK2_prd"/>
    <property type="match status" value="1"/>
</dbReference>
<feature type="domain" description="Polyphosphate kinase-2-related" evidence="4">
    <location>
        <begin position="40"/>
        <end position="260"/>
    </location>
</feature>
<evidence type="ECO:0000313" key="5">
    <source>
        <dbReference type="EMBL" id="MBC5766639.1"/>
    </source>
</evidence>
<dbReference type="SUPFAM" id="SSF52540">
    <property type="entry name" value="P-loop containing nucleoside triphosphate hydrolases"/>
    <property type="match status" value="1"/>
</dbReference>
<sequence>MASNDRTAKALRKWRVDAADAAFSVESFDPGAKPLGSGNKSADKARVEALAAELDELQNLFYADGRHKLLVVLQGIDTSGKDGTLRAVFGRMSPIGVRTVAWRAPNEAERARDYLWRIHAQVPAAGEIVGFNRSHYEDVLVPVVEGWIDEHTARQRYAHINDFERLLCETGTVILKFMLHISKDEQRRRLQERIDDPAKRWKFKREDIGVRAKWDLYQAAYSHAIGATATKHSPWHIVPADSKTQRNLMVATVVRDTMRRLDLQFPDEDASLRDLKVS</sequence>
<keyword evidence="6" id="KW-1185">Reference proteome</keyword>
<evidence type="ECO:0000259" key="4">
    <source>
        <dbReference type="Pfam" id="PF03976"/>
    </source>
</evidence>
<dbReference type="InterPro" id="IPR022488">
    <property type="entry name" value="PPK2-related"/>
</dbReference>
<dbReference type="EMBL" id="JACORU010000007">
    <property type="protein sequence ID" value="MBC5766639.1"/>
    <property type="molecule type" value="Genomic_DNA"/>
</dbReference>
<protein>
    <submittedName>
        <fullName evidence="5">Polyphosphate--nucleotide phosphotransferase</fullName>
    </submittedName>
</protein>
<comment type="similarity">
    <text evidence="1">Belongs to the polyphosphate kinase 2 (PPK2) family. Class I subfamily.</text>
</comment>
<dbReference type="GO" id="GO:0008976">
    <property type="term" value="F:polyphosphate kinase activity"/>
    <property type="evidence" value="ECO:0007669"/>
    <property type="project" value="InterPro"/>
</dbReference>
<dbReference type="PANTHER" id="PTHR34383:SF3">
    <property type="entry name" value="POLYPHOSPHATE:AMP PHOSPHOTRANSFERASE"/>
    <property type="match status" value="1"/>
</dbReference>
<dbReference type="InterPro" id="IPR016898">
    <property type="entry name" value="Polyphosphate_phosphotransfera"/>
</dbReference>
<dbReference type="AlphaFoldDB" id="A0A923S3K0"/>
<evidence type="ECO:0000256" key="2">
    <source>
        <dbReference type="ARBA" id="ARBA00022679"/>
    </source>
</evidence>
<keyword evidence="2" id="KW-0808">Transferase</keyword>